<feature type="transmembrane region" description="Helical" evidence="7">
    <location>
        <begin position="166"/>
        <end position="186"/>
    </location>
</feature>
<keyword evidence="4 7" id="KW-0812">Transmembrane</keyword>
<dbReference type="Gene3D" id="1.20.1250.20">
    <property type="entry name" value="MFS general substrate transporter like domains"/>
    <property type="match status" value="1"/>
</dbReference>
<gene>
    <name evidence="9" type="ORF">MTY_2077</name>
</gene>
<feature type="transmembrane region" description="Helical" evidence="7">
    <location>
        <begin position="79"/>
        <end position="98"/>
    </location>
</feature>
<evidence type="ECO:0000256" key="3">
    <source>
        <dbReference type="ARBA" id="ARBA00022475"/>
    </source>
</evidence>
<reference evidence="9" key="1">
    <citation type="journal article" date="2014" name="Gene">
        <title>Genome-guided analysis of transformation efficiency and carbon dioxide assimilation by Moorella thermoacetica Y72.</title>
        <authorList>
            <person name="Tsukahara K."/>
            <person name="Kita A."/>
            <person name="Nakashimada Y."/>
            <person name="Hoshino T."/>
            <person name="Murakami K."/>
        </authorList>
    </citation>
    <scope>NUCLEOTIDE SEQUENCE [LARGE SCALE GENOMIC DNA]</scope>
    <source>
        <strain evidence="9">Y72</strain>
    </source>
</reference>
<feature type="transmembrane region" description="Helical" evidence="7">
    <location>
        <begin position="399"/>
        <end position="420"/>
    </location>
</feature>
<feature type="transmembrane region" description="Helical" evidence="7">
    <location>
        <begin position="335"/>
        <end position="352"/>
    </location>
</feature>
<feature type="transmembrane region" description="Helical" evidence="7">
    <location>
        <begin position="268"/>
        <end position="294"/>
    </location>
</feature>
<organism evidence="9">
    <name type="scientific">Moorella thermoacetica Y72</name>
    <dbReference type="NCBI Taxonomy" id="1325331"/>
    <lineage>
        <taxon>Bacteria</taxon>
        <taxon>Bacillati</taxon>
        <taxon>Bacillota</taxon>
        <taxon>Clostridia</taxon>
        <taxon>Neomoorellales</taxon>
        <taxon>Neomoorellaceae</taxon>
        <taxon>Neomoorella</taxon>
    </lineage>
</organism>
<dbReference type="GeneID" id="45617030"/>
<evidence type="ECO:0000256" key="1">
    <source>
        <dbReference type="ARBA" id="ARBA00004651"/>
    </source>
</evidence>
<sequence>MLAKTKENYKWYALSCTTLGALLSVLNSNTLLIALPVIARALHASLETIIWTLMIYMLAVTVMVPAIGRVADIIGRKKLYVSGFALFTVASLLCGLVQSGGQLVAARFIQSVGGSLMLANSTAIVTDAFPKGQLGRALGINSMVIGAGAVIGPILGGLLTSWHWRWIFFFNVPLGIIGTLWAAIQLREIIELPEGQRFDWLGTSLFTIGFTFILLALTFGDMVGWHTPWIVASLVGGSLLMLLFIYIENHVDQPMLDLSLFRQRLLAAAYASNLLNGIARGAVTFLLIFFFQGIWGIDPLWAGILLTPFALAMMFVAPVSGILSDRYGSRELSSLGLAVSAIGLYGLTRLQINTPMTVVILWMVIMGLGSGFFFSPNTNAIMGAVAAERRGIAAGTRTMMNNAGMVISIALGLAMTASSMTPEAMQGLFAGTQVGSQGIAVQEFMNGLHRAFWLSFIISIVAAVVALMRGPHEVYYQETGSGSNKA</sequence>
<evidence type="ECO:0000256" key="4">
    <source>
        <dbReference type="ARBA" id="ARBA00022692"/>
    </source>
</evidence>
<keyword evidence="2" id="KW-0813">Transport</keyword>
<feature type="transmembrane region" description="Helical" evidence="7">
    <location>
        <begin position="451"/>
        <end position="468"/>
    </location>
</feature>
<accession>A0A0S6UCC7</accession>
<evidence type="ECO:0000256" key="5">
    <source>
        <dbReference type="ARBA" id="ARBA00022989"/>
    </source>
</evidence>
<evidence type="ECO:0000256" key="6">
    <source>
        <dbReference type="ARBA" id="ARBA00023136"/>
    </source>
</evidence>
<dbReference type="NCBIfam" id="TIGR00711">
    <property type="entry name" value="efflux_EmrB"/>
    <property type="match status" value="1"/>
</dbReference>
<feature type="domain" description="Major facilitator superfamily (MFS) profile" evidence="8">
    <location>
        <begin position="13"/>
        <end position="474"/>
    </location>
</feature>
<feature type="transmembrane region" description="Helical" evidence="7">
    <location>
        <begin position="358"/>
        <end position="387"/>
    </location>
</feature>
<dbReference type="PROSITE" id="PS50850">
    <property type="entry name" value="MFS"/>
    <property type="match status" value="1"/>
</dbReference>
<dbReference type="InterPro" id="IPR036259">
    <property type="entry name" value="MFS_trans_sf"/>
</dbReference>
<name>A0A0S6UCC7_NEOTH</name>
<dbReference type="Gene3D" id="1.20.1720.10">
    <property type="entry name" value="Multidrug resistance protein D"/>
    <property type="match status" value="1"/>
</dbReference>
<feature type="transmembrane region" description="Helical" evidence="7">
    <location>
        <begin position="138"/>
        <end position="160"/>
    </location>
</feature>
<dbReference type="EMBL" id="DF238840">
    <property type="protein sequence ID" value="GAF26737.1"/>
    <property type="molecule type" value="Genomic_DNA"/>
</dbReference>
<dbReference type="Pfam" id="PF07690">
    <property type="entry name" value="MFS_1"/>
    <property type="match status" value="2"/>
</dbReference>
<evidence type="ECO:0000259" key="8">
    <source>
        <dbReference type="PROSITE" id="PS50850"/>
    </source>
</evidence>
<dbReference type="InterPro" id="IPR004638">
    <property type="entry name" value="EmrB-like"/>
</dbReference>
<dbReference type="GO" id="GO:0005886">
    <property type="term" value="C:plasma membrane"/>
    <property type="evidence" value="ECO:0007669"/>
    <property type="project" value="UniProtKB-SubCell"/>
</dbReference>
<dbReference type="InterPro" id="IPR020846">
    <property type="entry name" value="MFS_dom"/>
</dbReference>
<evidence type="ECO:0000256" key="7">
    <source>
        <dbReference type="SAM" id="Phobius"/>
    </source>
</evidence>
<feature type="transmembrane region" description="Helical" evidence="7">
    <location>
        <begin position="229"/>
        <end position="247"/>
    </location>
</feature>
<dbReference type="PANTHER" id="PTHR42718">
    <property type="entry name" value="MAJOR FACILITATOR SUPERFAMILY MULTIDRUG TRANSPORTER MFSC"/>
    <property type="match status" value="1"/>
</dbReference>
<feature type="transmembrane region" description="Helical" evidence="7">
    <location>
        <begin position="198"/>
        <end position="217"/>
    </location>
</feature>
<keyword evidence="6 7" id="KW-0472">Membrane</keyword>
<feature type="transmembrane region" description="Helical" evidence="7">
    <location>
        <begin position="12"/>
        <end position="37"/>
    </location>
</feature>
<dbReference type="PRINTS" id="PR01036">
    <property type="entry name" value="TCRTETB"/>
</dbReference>
<dbReference type="Proteomes" id="UP000063718">
    <property type="component" value="Unassembled WGS sequence"/>
</dbReference>
<proteinExistence type="predicted"/>
<keyword evidence="5 7" id="KW-1133">Transmembrane helix</keyword>
<dbReference type="InterPro" id="IPR005829">
    <property type="entry name" value="Sugar_transporter_CS"/>
</dbReference>
<comment type="subcellular location">
    <subcellularLocation>
        <location evidence="1">Cell membrane</location>
        <topology evidence="1">Multi-pass membrane protein</topology>
    </subcellularLocation>
</comment>
<evidence type="ECO:0000256" key="2">
    <source>
        <dbReference type="ARBA" id="ARBA00022448"/>
    </source>
</evidence>
<evidence type="ECO:0000313" key="9">
    <source>
        <dbReference type="EMBL" id="GAF26737.1"/>
    </source>
</evidence>
<dbReference type="AlphaFoldDB" id="A0A0S6UCC7"/>
<feature type="transmembrane region" description="Helical" evidence="7">
    <location>
        <begin position="49"/>
        <end position="67"/>
    </location>
</feature>
<dbReference type="InterPro" id="IPR011701">
    <property type="entry name" value="MFS"/>
</dbReference>
<dbReference type="SUPFAM" id="SSF103473">
    <property type="entry name" value="MFS general substrate transporter"/>
    <property type="match status" value="2"/>
</dbReference>
<feature type="transmembrane region" description="Helical" evidence="7">
    <location>
        <begin position="104"/>
        <end position="126"/>
    </location>
</feature>
<dbReference type="RefSeq" id="WP_011392514.1">
    <property type="nucleotide sequence ID" value="NZ_DF238840.1"/>
</dbReference>
<protein>
    <submittedName>
        <fullName evidence="9">Permeases of the major facilitator superfamily</fullName>
    </submittedName>
</protein>
<dbReference type="GO" id="GO:0022857">
    <property type="term" value="F:transmembrane transporter activity"/>
    <property type="evidence" value="ECO:0007669"/>
    <property type="project" value="InterPro"/>
</dbReference>
<keyword evidence="3" id="KW-1003">Cell membrane</keyword>
<feature type="transmembrane region" description="Helical" evidence="7">
    <location>
        <begin position="300"/>
        <end position="323"/>
    </location>
</feature>
<dbReference type="PANTHER" id="PTHR42718:SF46">
    <property type="entry name" value="BLR6921 PROTEIN"/>
    <property type="match status" value="1"/>
</dbReference>
<dbReference type="CDD" id="cd17321">
    <property type="entry name" value="MFS_MMR_MDR_like"/>
    <property type="match status" value="1"/>
</dbReference>
<dbReference type="PROSITE" id="PS00216">
    <property type="entry name" value="SUGAR_TRANSPORT_1"/>
    <property type="match status" value="1"/>
</dbReference>